<comment type="function">
    <text evidence="8">Required for the formation of a threonylcarbamoyl group on adenosine at position 37 (t(6)A37) in tRNAs that read codons beginning with adenine. Is involved in the transfer of the threonylcarbamoyl moiety of threonylcarbamoyl-AMP (TC-AMP) to the N6 group of A37, together with TsaE and TsaB. TsaD likely plays a direct catalytic role in this reaction.</text>
</comment>
<keyword evidence="1 8" id="KW-0963">Cytoplasm</keyword>
<feature type="binding site" evidence="8">
    <location>
        <position position="195"/>
    </location>
    <ligand>
        <name>substrate</name>
    </ligand>
</feature>
<feature type="domain" description="Gcp-like" evidence="9">
    <location>
        <begin position="28"/>
        <end position="321"/>
    </location>
</feature>
<comment type="subcellular location">
    <subcellularLocation>
        <location evidence="8">Cytoplasm</location>
    </subcellularLocation>
</comment>
<dbReference type="FunFam" id="3.30.420.40:FF:000040">
    <property type="entry name" value="tRNA N6-adenosine threonylcarbamoyltransferase"/>
    <property type="match status" value="1"/>
</dbReference>
<dbReference type="InterPro" id="IPR043129">
    <property type="entry name" value="ATPase_NBD"/>
</dbReference>
<dbReference type="Pfam" id="PF00814">
    <property type="entry name" value="TsaD"/>
    <property type="match status" value="1"/>
</dbReference>
<comment type="cofactor">
    <cofactor evidence="8">
        <name>Fe(2+)</name>
        <dbReference type="ChEBI" id="CHEBI:29033"/>
    </cofactor>
    <text evidence="8">Binds 1 Fe(2+) ion per subunit.</text>
</comment>
<dbReference type="SUPFAM" id="SSF53067">
    <property type="entry name" value="Actin-like ATPase domain"/>
    <property type="match status" value="1"/>
</dbReference>
<dbReference type="NCBIfam" id="TIGR03723">
    <property type="entry name" value="T6A_TsaD_YgjD"/>
    <property type="match status" value="1"/>
</dbReference>
<evidence type="ECO:0000256" key="8">
    <source>
        <dbReference type="HAMAP-Rule" id="MF_01445"/>
    </source>
</evidence>
<dbReference type="FunFam" id="3.30.420.40:FF:000012">
    <property type="entry name" value="tRNA N6-adenosine threonylcarbamoyltransferase"/>
    <property type="match status" value="1"/>
</dbReference>
<reference evidence="11" key="1">
    <citation type="submission" date="2017-09" db="EMBL/GenBank/DDBJ databases">
        <title>Depth-based differentiation of microbial function through sediment-hosted aquifers and enrichment of novel symbionts in the deep terrestrial subsurface.</title>
        <authorList>
            <person name="Probst A.J."/>
            <person name="Ladd B."/>
            <person name="Jarett J.K."/>
            <person name="Geller-Mcgrath D.E."/>
            <person name="Sieber C.M.K."/>
            <person name="Emerson J.B."/>
            <person name="Anantharaman K."/>
            <person name="Thomas B.C."/>
            <person name="Malmstrom R."/>
            <person name="Stieglmeier M."/>
            <person name="Klingl A."/>
            <person name="Woyke T."/>
            <person name="Ryan C.M."/>
            <person name="Banfield J.F."/>
        </authorList>
    </citation>
    <scope>NUCLEOTIDE SEQUENCE [LARGE SCALE GENOMIC DNA]</scope>
</reference>
<keyword evidence="3 8" id="KW-0819">tRNA processing</keyword>
<dbReference type="EMBL" id="PFOB01000013">
    <property type="protein sequence ID" value="PIZ63800.1"/>
    <property type="molecule type" value="Genomic_DNA"/>
</dbReference>
<dbReference type="InterPro" id="IPR022450">
    <property type="entry name" value="TsaD"/>
</dbReference>
<dbReference type="GO" id="GO:0061711">
    <property type="term" value="F:tRNA N(6)-L-threonylcarbamoyladenine synthase activity"/>
    <property type="evidence" value="ECO:0007669"/>
    <property type="project" value="UniProtKB-EC"/>
</dbReference>
<feature type="binding site" evidence="8">
    <location>
        <position position="120"/>
    </location>
    <ligand>
        <name>Fe cation</name>
        <dbReference type="ChEBI" id="CHEBI:24875"/>
    </ligand>
</feature>
<dbReference type="CDD" id="cd24133">
    <property type="entry name" value="ASKHA_NBD_TsaD_bac"/>
    <property type="match status" value="1"/>
</dbReference>
<evidence type="ECO:0000256" key="6">
    <source>
        <dbReference type="ARBA" id="ARBA00023315"/>
    </source>
</evidence>
<dbReference type="EC" id="2.3.1.234" evidence="8"/>
<dbReference type="HAMAP" id="MF_01445">
    <property type="entry name" value="TsaD"/>
    <property type="match status" value="1"/>
</dbReference>
<evidence type="ECO:0000256" key="2">
    <source>
        <dbReference type="ARBA" id="ARBA00022679"/>
    </source>
</evidence>
<dbReference type="GO" id="GO:0005506">
    <property type="term" value="F:iron ion binding"/>
    <property type="evidence" value="ECO:0007669"/>
    <property type="project" value="UniProtKB-UniRule"/>
</dbReference>
<evidence type="ECO:0000256" key="4">
    <source>
        <dbReference type="ARBA" id="ARBA00022723"/>
    </source>
</evidence>
<sequence length="353" mass="39086">MNNKKTKIILAIDTSCDETSVAVVQGRQVLSHVEYSQIAMHIKWGGVVPSIARRAHEERIDWVIQKALNKAKLDLKKIDCIAVTYGPGLAIALEVGIRKAKELAESIKKPIIPVNHMEGHLYSPFVQNSKGNPKIDFNFPYIGLLVSGGHTELVLFKDHLTYEILGETRDDAAGEALDKAARMLGFGYPGGPILERLASEVDNEDKYHFPQPMIGSKNFEFSFSGLKTAFLYKIQEMTDADKNKDLQNLASSFQEAVFQTLMKKTKKAMIQTGINRVLLGGGVAVNNRLKTTMRTMVAIQGGSVLFPPFKYLNFDNAAMIGVVASIRAEHGFFATDDDTIDREPRLSLLQSSI</sequence>
<organism evidence="10 11">
    <name type="scientific">Candidatus Roizmanbacteria bacterium CG_4_10_14_0_2_um_filter_39_13</name>
    <dbReference type="NCBI Taxonomy" id="1974825"/>
    <lineage>
        <taxon>Bacteria</taxon>
        <taxon>Candidatus Roizmaniibacteriota</taxon>
    </lineage>
</organism>
<proteinExistence type="inferred from homology"/>
<evidence type="ECO:0000313" key="11">
    <source>
        <dbReference type="Proteomes" id="UP000228503"/>
    </source>
</evidence>
<dbReference type="PANTHER" id="PTHR11735">
    <property type="entry name" value="TRNA N6-ADENOSINE THREONYLCARBAMOYLTRANSFERASE"/>
    <property type="match status" value="1"/>
</dbReference>
<dbReference type="InterPro" id="IPR017861">
    <property type="entry name" value="KAE1/TsaD"/>
</dbReference>
<feature type="binding site" evidence="8">
    <location>
        <position position="116"/>
    </location>
    <ligand>
        <name>Fe cation</name>
        <dbReference type="ChEBI" id="CHEBI:24875"/>
    </ligand>
</feature>
<feature type="binding site" evidence="8">
    <location>
        <begin position="145"/>
        <end position="149"/>
    </location>
    <ligand>
        <name>substrate</name>
    </ligand>
</feature>
<keyword evidence="6 8" id="KW-0012">Acyltransferase</keyword>
<gene>
    <name evidence="8 10" type="primary">tsaD</name>
    <name evidence="10" type="ORF">COY16_00955</name>
</gene>
<feature type="binding site" evidence="8">
    <location>
        <position position="178"/>
    </location>
    <ligand>
        <name>substrate</name>
    </ligand>
</feature>
<evidence type="ECO:0000256" key="1">
    <source>
        <dbReference type="ARBA" id="ARBA00022490"/>
    </source>
</evidence>
<dbReference type="Gene3D" id="3.30.420.40">
    <property type="match status" value="2"/>
</dbReference>
<evidence type="ECO:0000259" key="9">
    <source>
        <dbReference type="Pfam" id="PF00814"/>
    </source>
</evidence>
<dbReference type="NCBIfam" id="TIGR00329">
    <property type="entry name" value="gcp_kae1"/>
    <property type="match status" value="1"/>
</dbReference>
<dbReference type="GO" id="GO:0005737">
    <property type="term" value="C:cytoplasm"/>
    <property type="evidence" value="ECO:0007669"/>
    <property type="project" value="UniProtKB-SubCell"/>
</dbReference>
<accession>A0A2M7U156</accession>
<comment type="similarity">
    <text evidence="8">Belongs to the KAE1 / TsaD family.</text>
</comment>
<name>A0A2M7U156_9BACT</name>
<dbReference type="PRINTS" id="PR00789">
    <property type="entry name" value="OSIALOPTASE"/>
</dbReference>
<keyword evidence="4 8" id="KW-0479">Metal-binding</keyword>
<protein>
    <recommendedName>
        <fullName evidence="8">tRNA N6-adenosine threonylcarbamoyltransferase</fullName>
        <ecNumber evidence="8">2.3.1.234</ecNumber>
    </recommendedName>
    <alternativeName>
        <fullName evidence="8">N6-L-threonylcarbamoyladenine synthase</fullName>
        <shortName evidence="8">t(6)A synthase</shortName>
    </alternativeName>
    <alternativeName>
        <fullName evidence="8">t(6)A37 threonylcarbamoyladenosine biosynthesis protein TsaD</fullName>
    </alternativeName>
    <alternativeName>
        <fullName evidence="8">tRNA threonylcarbamoyladenosine biosynthesis protein TsaD</fullName>
    </alternativeName>
</protein>
<dbReference type="AlphaFoldDB" id="A0A2M7U156"/>
<dbReference type="Proteomes" id="UP000228503">
    <property type="component" value="Unassembled WGS sequence"/>
</dbReference>
<feature type="binding site" evidence="8">
    <location>
        <position position="191"/>
    </location>
    <ligand>
        <name>substrate</name>
    </ligand>
</feature>
<dbReference type="PANTHER" id="PTHR11735:SF6">
    <property type="entry name" value="TRNA N6-ADENOSINE THREONYLCARBAMOYLTRANSFERASE, MITOCHONDRIAL"/>
    <property type="match status" value="1"/>
</dbReference>
<keyword evidence="5 8" id="KW-0408">Iron</keyword>
<feature type="binding site" evidence="8">
    <location>
        <position position="315"/>
    </location>
    <ligand>
        <name>Fe cation</name>
        <dbReference type="ChEBI" id="CHEBI:24875"/>
    </ligand>
</feature>
<evidence type="ECO:0000256" key="7">
    <source>
        <dbReference type="ARBA" id="ARBA00048117"/>
    </source>
</evidence>
<feature type="binding site" evidence="8">
    <location>
        <position position="286"/>
    </location>
    <ligand>
        <name>substrate</name>
    </ligand>
</feature>
<evidence type="ECO:0000256" key="5">
    <source>
        <dbReference type="ARBA" id="ARBA00023004"/>
    </source>
</evidence>
<evidence type="ECO:0000313" key="10">
    <source>
        <dbReference type="EMBL" id="PIZ63800.1"/>
    </source>
</evidence>
<dbReference type="InterPro" id="IPR000905">
    <property type="entry name" value="Gcp-like_dom"/>
</dbReference>
<evidence type="ECO:0000256" key="3">
    <source>
        <dbReference type="ARBA" id="ARBA00022694"/>
    </source>
</evidence>
<dbReference type="GO" id="GO:0002949">
    <property type="term" value="P:tRNA threonylcarbamoyladenosine modification"/>
    <property type="evidence" value="ECO:0007669"/>
    <property type="project" value="UniProtKB-UniRule"/>
</dbReference>
<keyword evidence="2 8" id="KW-0808">Transferase</keyword>
<comment type="caution">
    <text evidence="10">The sequence shown here is derived from an EMBL/GenBank/DDBJ whole genome shotgun (WGS) entry which is preliminary data.</text>
</comment>
<comment type="catalytic activity">
    <reaction evidence="7 8">
        <text>L-threonylcarbamoyladenylate + adenosine(37) in tRNA = N(6)-L-threonylcarbamoyladenosine(37) in tRNA + AMP + H(+)</text>
        <dbReference type="Rhea" id="RHEA:37059"/>
        <dbReference type="Rhea" id="RHEA-COMP:10162"/>
        <dbReference type="Rhea" id="RHEA-COMP:10163"/>
        <dbReference type="ChEBI" id="CHEBI:15378"/>
        <dbReference type="ChEBI" id="CHEBI:73682"/>
        <dbReference type="ChEBI" id="CHEBI:74411"/>
        <dbReference type="ChEBI" id="CHEBI:74418"/>
        <dbReference type="ChEBI" id="CHEBI:456215"/>
        <dbReference type="EC" id="2.3.1.234"/>
    </reaction>
</comment>